<protein>
    <submittedName>
        <fullName evidence="1">Uncharacterized protein</fullName>
    </submittedName>
</protein>
<proteinExistence type="predicted"/>
<sequence length="159" mass="18313">MSLYIKVCFILLLLSSHLLFAHQRSESYSSWSIIHGDNDTTITTIFTIKFSVLARMNWEKGEWEKQITDYVIKSIETIPECHITEGPDVFSSQQLSSLKISWKQLCAKGQVNIVNGAFFDKDPMHSHIARFEVDSLPYPEKLFTNESRLWVEDQTLVPG</sequence>
<organism evidence="1">
    <name type="scientific">marine metagenome</name>
    <dbReference type="NCBI Taxonomy" id="408172"/>
    <lineage>
        <taxon>unclassified sequences</taxon>
        <taxon>metagenomes</taxon>
        <taxon>ecological metagenomes</taxon>
    </lineage>
</organism>
<feature type="non-terminal residue" evidence="1">
    <location>
        <position position="159"/>
    </location>
</feature>
<name>A0A383B3H3_9ZZZZ</name>
<dbReference type="EMBL" id="UINC01197306">
    <property type="protein sequence ID" value="SVE14726.1"/>
    <property type="molecule type" value="Genomic_DNA"/>
</dbReference>
<evidence type="ECO:0000313" key="1">
    <source>
        <dbReference type="EMBL" id="SVE14726.1"/>
    </source>
</evidence>
<gene>
    <name evidence="1" type="ORF">METZ01_LOCUS467580</name>
</gene>
<accession>A0A383B3H3</accession>
<reference evidence="1" key="1">
    <citation type="submission" date="2018-05" db="EMBL/GenBank/DDBJ databases">
        <authorList>
            <person name="Lanie J.A."/>
            <person name="Ng W.-L."/>
            <person name="Kazmierczak K.M."/>
            <person name="Andrzejewski T.M."/>
            <person name="Davidsen T.M."/>
            <person name="Wayne K.J."/>
            <person name="Tettelin H."/>
            <person name="Glass J.I."/>
            <person name="Rusch D."/>
            <person name="Podicherti R."/>
            <person name="Tsui H.-C.T."/>
            <person name="Winkler M.E."/>
        </authorList>
    </citation>
    <scope>NUCLEOTIDE SEQUENCE</scope>
</reference>
<dbReference type="AlphaFoldDB" id="A0A383B3H3"/>